<dbReference type="AlphaFoldDB" id="A0A7H2VAH6"/>
<gene>
    <name evidence="1" type="ORF">IC776_05715</name>
</gene>
<reference evidence="2" key="1">
    <citation type="submission" date="2020-09" db="EMBL/GenBank/DDBJ databases">
        <title>Clinical and molecular characterization of Acinetobacter seifertii in Taiwan.</title>
        <authorList>
            <person name="Li L.-H."/>
            <person name="Yang Y.-S."/>
            <person name="Sun J.-R."/>
            <person name="Huang T.-W."/>
            <person name="Huang W.-C."/>
            <person name="Wang Y.-C."/>
            <person name="Kuo T.-H."/>
            <person name="Kuo S.-C."/>
            <person name="Chen T.-L."/>
        </authorList>
    </citation>
    <scope>NUCLEOTIDE SEQUENCE [LARGE SCALE GENOMIC DNA]</scope>
    <source>
        <strain evidence="2">AS39</strain>
    </source>
</reference>
<protein>
    <submittedName>
        <fullName evidence="1">Uncharacterized protein</fullName>
    </submittedName>
</protein>
<evidence type="ECO:0000313" key="1">
    <source>
        <dbReference type="EMBL" id="QNX73359.1"/>
    </source>
</evidence>
<sequence>MLPLLKDKTIYLTSRSNGCLALQSAKSANKFEALNLNETNSVEHINKNKKSASCLDIVIESDLCRFAVLPALSHYPEPDVLNFLIQQRLQQKYLDFDANQFLIIHEQLKYNSPCVVVAFSREKYQELMQFRSKSLLPSIIVVWNYYQRFIVGNRFLIIENQLAFIIHHEEGIIKEIDTYPVYLIGSLNFDYYLDLNNLKFSELEESKSNNQLDLLSNQMIHLLQENDLDKSQVLNLMRALS</sequence>
<dbReference type="RefSeq" id="WP_191012858.1">
    <property type="nucleotide sequence ID" value="NZ_CP061550.1"/>
</dbReference>
<accession>A0A7H2VAH6</accession>
<dbReference type="EMBL" id="CP061646">
    <property type="protein sequence ID" value="QNX73359.1"/>
    <property type="molecule type" value="Genomic_DNA"/>
</dbReference>
<reference evidence="1 2" key="2">
    <citation type="submission" date="2020-09" db="EMBL/GenBank/DDBJ databases">
        <authorList>
            <person name="Chen F.-J."/>
            <person name="Lee Y.-T."/>
        </authorList>
    </citation>
    <scope>NUCLEOTIDE SEQUENCE [LARGE SCALE GENOMIC DNA]</scope>
    <source>
        <strain evidence="1 2">AS39</strain>
    </source>
</reference>
<name>A0A7H2VAH6_9GAMM</name>
<dbReference type="Proteomes" id="UP000516666">
    <property type="component" value="Chromosome"/>
</dbReference>
<evidence type="ECO:0000313" key="2">
    <source>
        <dbReference type="Proteomes" id="UP000516666"/>
    </source>
</evidence>
<proteinExistence type="predicted"/>
<organism evidence="1 2">
    <name type="scientific">Acinetobacter seifertii</name>
    <dbReference type="NCBI Taxonomy" id="1530123"/>
    <lineage>
        <taxon>Bacteria</taxon>
        <taxon>Pseudomonadati</taxon>
        <taxon>Pseudomonadota</taxon>
        <taxon>Gammaproteobacteria</taxon>
        <taxon>Moraxellales</taxon>
        <taxon>Moraxellaceae</taxon>
        <taxon>Acinetobacter</taxon>
        <taxon>Acinetobacter calcoaceticus/baumannii complex</taxon>
    </lineage>
</organism>